<dbReference type="Gene3D" id="3.40.50.2300">
    <property type="match status" value="1"/>
</dbReference>
<dbReference type="AlphaFoldDB" id="A0A4R5UAS9"/>
<feature type="modified residue" description="4-aspartylphosphate" evidence="1">
    <location>
        <position position="64"/>
    </location>
</feature>
<dbReference type="RefSeq" id="WP_133317475.1">
    <property type="nucleotide sequence ID" value="NZ_SMTL01000005.1"/>
</dbReference>
<comment type="caution">
    <text evidence="3">The sequence shown here is derived from an EMBL/GenBank/DDBJ whole genome shotgun (WGS) entry which is preliminary data.</text>
</comment>
<organism evidence="3 4">
    <name type="scientific">Rhizobium deserti</name>
    <dbReference type="NCBI Taxonomy" id="2547961"/>
    <lineage>
        <taxon>Bacteria</taxon>
        <taxon>Pseudomonadati</taxon>
        <taxon>Pseudomonadota</taxon>
        <taxon>Alphaproteobacteria</taxon>
        <taxon>Hyphomicrobiales</taxon>
        <taxon>Rhizobiaceae</taxon>
        <taxon>Rhizobium/Agrobacterium group</taxon>
        <taxon>Rhizobium</taxon>
    </lineage>
</organism>
<evidence type="ECO:0000259" key="2">
    <source>
        <dbReference type="PROSITE" id="PS50110"/>
    </source>
</evidence>
<sequence>MVKGPYSRFFSGRRILIVEDEYFLADETRRKLEDLGAKVVGPTGRVQQALQLIEDELIDAAVLDVHLGDEMVFPVADELEARHIPFVFATGYDPSFFPIKYTGFALCEKPTELERIALALFGPGTDKDSLN</sequence>
<dbReference type="EMBL" id="SMTL01000005">
    <property type="protein sequence ID" value="TDK32135.1"/>
    <property type="molecule type" value="Genomic_DNA"/>
</dbReference>
<protein>
    <submittedName>
        <fullName evidence="3">Response regulator</fullName>
    </submittedName>
</protein>
<evidence type="ECO:0000313" key="4">
    <source>
        <dbReference type="Proteomes" id="UP000295238"/>
    </source>
</evidence>
<dbReference type="PROSITE" id="PS50110">
    <property type="entry name" value="RESPONSE_REGULATORY"/>
    <property type="match status" value="1"/>
</dbReference>
<evidence type="ECO:0000313" key="3">
    <source>
        <dbReference type="EMBL" id="TDK32135.1"/>
    </source>
</evidence>
<keyword evidence="4" id="KW-1185">Reference proteome</keyword>
<dbReference type="SMART" id="SM00448">
    <property type="entry name" value="REC"/>
    <property type="match status" value="1"/>
</dbReference>
<dbReference type="InterPro" id="IPR011006">
    <property type="entry name" value="CheY-like_superfamily"/>
</dbReference>
<reference evidence="3 4" key="1">
    <citation type="submission" date="2019-03" db="EMBL/GenBank/DDBJ databases">
        <title>Rhizobium sp. nov., an bacterium isolated from biocrust in Mu Us Desert.</title>
        <authorList>
            <person name="Lixiong L."/>
        </authorList>
    </citation>
    <scope>NUCLEOTIDE SEQUENCE [LARGE SCALE GENOMIC DNA]</scope>
    <source>
        <strain evidence="3 4">SPY-1</strain>
    </source>
</reference>
<keyword evidence="1" id="KW-0597">Phosphoprotein</keyword>
<evidence type="ECO:0000256" key="1">
    <source>
        <dbReference type="PROSITE-ProRule" id="PRU00169"/>
    </source>
</evidence>
<dbReference type="GO" id="GO:0000160">
    <property type="term" value="P:phosphorelay signal transduction system"/>
    <property type="evidence" value="ECO:0007669"/>
    <property type="project" value="InterPro"/>
</dbReference>
<gene>
    <name evidence="3" type="ORF">E2F50_17485</name>
</gene>
<feature type="domain" description="Response regulatory" evidence="2">
    <location>
        <begin position="14"/>
        <end position="124"/>
    </location>
</feature>
<dbReference type="SUPFAM" id="SSF52172">
    <property type="entry name" value="CheY-like"/>
    <property type="match status" value="1"/>
</dbReference>
<dbReference type="OrthoDB" id="7774278at2"/>
<proteinExistence type="predicted"/>
<accession>A0A4R5UAS9</accession>
<dbReference type="InterPro" id="IPR001789">
    <property type="entry name" value="Sig_transdc_resp-reg_receiver"/>
</dbReference>
<dbReference type="Proteomes" id="UP000295238">
    <property type="component" value="Unassembled WGS sequence"/>
</dbReference>
<name>A0A4R5UAS9_9HYPH</name>